<keyword evidence="1" id="KW-0812">Transmembrane</keyword>
<feature type="transmembrane region" description="Helical" evidence="1">
    <location>
        <begin position="59"/>
        <end position="79"/>
    </location>
</feature>
<accession>A0A942Y9B7</accession>
<protein>
    <recommendedName>
        <fullName evidence="3">Sodium:proton antiporter</fullName>
    </recommendedName>
</protein>
<gene>
    <name evidence="2" type="ORF">KHB02_12145</name>
</gene>
<reference evidence="2" key="1">
    <citation type="submission" date="2021-05" db="EMBL/GenBank/DDBJ databases">
        <title>Novel Bacillus species.</title>
        <authorList>
            <person name="Liu G."/>
        </authorList>
    </citation>
    <scope>NUCLEOTIDE SEQUENCE</scope>
    <source>
        <strain evidence="2">FJAT-50051</strain>
    </source>
</reference>
<evidence type="ECO:0008006" key="3">
    <source>
        <dbReference type="Google" id="ProtNLM"/>
    </source>
</evidence>
<dbReference type="Pfam" id="PF19853">
    <property type="entry name" value="DUF6328"/>
    <property type="match status" value="1"/>
</dbReference>
<dbReference type="EMBL" id="JAGYPE010000002">
    <property type="protein sequence ID" value="MBS4182138.1"/>
    <property type="molecule type" value="Genomic_DNA"/>
</dbReference>
<keyword evidence="1" id="KW-0472">Membrane</keyword>
<comment type="caution">
    <text evidence="2">The sequence shown here is derived from an EMBL/GenBank/DDBJ whole genome shotgun (WGS) entry which is preliminary data.</text>
</comment>
<feature type="transmembrane region" description="Helical" evidence="1">
    <location>
        <begin position="100"/>
        <end position="125"/>
    </location>
</feature>
<proteinExistence type="predicted"/>
<dbReference type="InterPro" id="IPR046291">
    <property type="entry name" value="DUF6328"/>
</dbReference>
<feature type="transmembrane region" description="Helical" evidence="1">
    <location>
        <begin position="131"/>
        <end position="152"/>
    </location>
</feature>
<sequence>MSETERGRNETPTERWDRNWADIQQELRIVQTGTQILAGFLLTLPFQQRFEMLSDGEEAIYLVLVALAVTVTVVALSAVSSHRLVFRQRQKHDLVRAGNVILLATLGASALLFSGTVLFVFDVVIGDLGGILSGIAVFVLTALLWVSIPLALRRTRRDG</sequence>
<name>A0A942Y9B7_9BACI</name>
<organism evidence="2">
    <name type="scientific">Neobacillus citreus</name>
    <dbReference type="NCBI Taxonomy" id="2833578"/>
    <lineage>
        <taxon>Bacteria</taxon>
        <taxon>Bacillati</taxon>
        <taxon>Bacillota</taxon>
        <taxon>Bacilli</taxon>
        <taxon>Bacillales</taxon>
        <taxon>Bacillaceae</taxon>
        <taxon>Neobacillus</taxon>
    </lineage>
</organism>
<evidence type="ECO:0000313" key="2">
    <source>
        <dbReference type="EMBL" id="MBS4182138.1"/>
    </source>
</evidence>
<dbReference type="AlphaFoldDB" id="A0A942Y9B7"/>
<evidence type="ECO:0000256" key="1">
    <source>
        <dbReference type="SAM" id="Phobius"/>
    </source>
</evidence>
<keyword evidence="1" id="KW-1133">Transmembrane helix</keyword>